<evidence type="ECO:0000256" key="1">
    <source>
        <dbReference type="ARBA" id="ARBA00004123"/>
    </source>
</evidence>
<evidence type="ECO:0000256" key="2">
    <source>
        <dbReference type="ARBA" id="ARBA00011038"/>
    </source>
</evidence>
<dbReference type="PANTHER" id="PTHR12780">
    <property type="entry name" value="RNA POLYMERASE III DNA DIRECTED , 39KD SUBUNIT-RELATED"/>
    <property type="match status" value="1"/>
</dbReference>
<evidence type="ECO:0000256" key="6">
    <source>
        <dbReference type="SAM" id="MobiDB-lite"/>
    </source>
</evidence>
<proteinExistence type="inferred from homology"/>
<dbReference type="Pfam" id="PF05158">
    <property type="entry name" value="RNA_pol_Rpc34"/>
    <property type="match status" value="1"/>
</dbReference>
<dbReference type="GO" id="GO:0005666">
    <property type="term" value="C:RNA polymerase III complex"/>
    <property type="evidence" value="ECO:0007669"/>
    <property type="project" value="InterPro"/>
</dbReference>
<name>A0A8J9T6X1_PHATR</name>
<evidence type="ECO:0000256" key="3">
    <source>
        <dbReference type="ARBA" id="ARBA00022478"/>
    </source>
</evidence>
<organism evidence="7">
    <name type="scientific">Phaeodactylum tricornutum</name>
    <name type="common">Diatom</name>
    <dbReference type="NCBI Taxonomy" id="2850"/>
    <lineage>
        <taxon>Eukaryota</taxon>
        <taxon>Sar</taxon>
        <taxon>Stramenopiles</taxon>
        <taxon>Ochrophyta</taxon>
        <taxon>Bacillariophyta</taxon>
        <taxon>Bacillariophyceae</taxon>
        <taxon>Bacillariophycidae</taxon>
        <taxon>Naviculales</taxon>
        <taxon>Phaeodactylaceae</taxon>
        <taxon>Phaeodactylum</taxon>
    </lineage>
</organism>
<keyword evidence="5" id="KW-0539">Nucleus</keyword>
<dbReference type="AlphaFoldDB" id="A0A8J9T6X1"/>
<reference evidence="7" key="1">
    <citation type="submission" date="2022-02" db="EMBL/GenBank/DDBJ databases">
        <authorList>
            <person name="Giguere J D."/>
        </authorList>
    </citation>
    <scope>NUCLEOTIDE SEQUENCE</scope>
    <source>
        <strain evidence="7">CCAP 1055/1</strain>
    </source>
</reference>
<dbReference type="GO" id="GO:0006383">
    <property type="term" value="P:transcription by RNA polymerase III"/>
    <property type="evidence" value="ECO:0007669"/>
    <property type="project" value="InterPro"/>
</dbReference>
<dbReference type="InterPro" id="IPR036390">
    <property type="entry name" value="WH_DNA-bd_sf"/>
</dbReference>
<dbReference type="GO" id="GO:0005737">
    <property type="term" value="C:cytoplasm"/>
    <property type="evidence" value="ECO:0007669"/>
    <property type="project" value="UniProtKB-ARBA"/>
</dbReference>
<dbReference type="InterPro" id="IPR036388">
    <property type="entry name" value="WH-like_DNA-bd_sf"/>
</dbReference>
<evidence type="ECO:0000256" key="5">
    <source>
        <dbReference type="ARBA" id="ARBA00023242"/>
    </source>
</evidence>
<dbReference type="FunFam" id="1.10.10.10:FF:000116">
    <property type="entry name" value="DNA-directed RNA polymerase III subunit RPC6"/>
    <property type="match status" value="1"/>
</dbReference>
<gene>
    <name evidence="7" type="ORF">PTTT1_LOCUS51710</name>
</gene>
<feature type="region of interest" description="Disordered" evidence="6">
    <location>
        <begin position="1"/>
        <end position="20"/>
    </location>
</feature>
<comment type="similarity">
    <text evidence="2">Belongs to the eukaryotic RPC34/RPC39 RNA polymerase subunit family.</text>
</comment>
<evidence type="ECO:0000256" key="4">
    <source>
        <dbReference type="ARBA" id="ARBA00023163"/>
    </source>
</evidence>
<sequence length="330" mass="37524">MAPPSRKRAAPTETAKTGNVSKRIMTGMALKKESSGSYAVQGAARSEGSGHPLKDRFLAVFVIPEFKSGISNSTLKERFGDADYIKLVPIINELTSQSRLVMSKVGETELFYSLVSEDVASRFHGLDASARMVYQYIERAGNMGIWTKDLRVQTSIQQQALNKIFKTLESRQLIKPVKSVNAKSKKLYMLYDLTPSTELTGGVWYSDMEFDHEFISELRNFLLSCVRRMNGGNGVTLPEVREKMIQGKVSRVQLAINELRQLMQTLVYDYLVDEVETEDETEVMYLQARRVTPMCSFKWWDCLSPDFQYRAIQFEDSVTLAPHEPHYHTA</sequence>
<keyword evidence="3" id="KW-0240">DNA-directed RNA polymerase</keyword>
<keyword evidence="4" id="KW-0804">Transcription</keyword>
<dbReference type="SUPFAM" id="SSF46785">
    <property type="entry name" value="Winged helix' DNA-binding domain"/>
    <property type="match status" value="1"/>
</dbReference>
<accession>A0A8J9T6X1</accession>
<dbReference type="GO" id="GO:0005654">
    <property type="term" value="C:nucleoplasm"/>
    <property type="evidence" value="ECO:0007669"/>
    <property type="project" value="UniProtKB-ARBA"/>
</dbReference>
<evidence type="ECO:0000313" key="7">
    <source>
        <dbReference type="EMBL" id="CAG9293501.1"/>
    </source>
</evidence>
<evidence type="ECO:0008006" key="8">
    <source>
        <dbReference type="Google" id="ProtNLM"/>
    </source>
</evidence>
<dbReference type="InterPro" id="IPR016049">
    <property type="entry name" value="RNA_pol_Rpc34-like"/>
</dbReference>
<dbReference type="InterPro" id="IPR007832">
    <property type="entry name" value="RNA_pol_Rpc34"/>
</dbReference>
<dbReference type="Gene3D" id="1.10.10.10">
    <property type="entry name" value="Winged helix-like DNA-binding domain superfamily/Winged helix DNA-binding domain"/>
    <property type="match status" value="2"/>
</dbReference>
<dbReference type="EMBL" id="OU594949">
    <property type="protein sequence ID" value="CAG9293501.1"/>
    <property type="molecule type" value="Genomic_DNA"/>
</dbReference>
<comment type="subcellular location">
    <subcellularLocation>
        <location evidence="1">Nucleus</location>
    </subcellularLocation>
</comment>
<protein>
    <recommendedName>
        <fullName evidence="8">DNA-directed RNA polymerase III subunit RPC6</fullName>
    </recommendedName>
</protein>
<dbReference type="Proteomes" id="UP000836788">
    <property type="component" value="Chromosome 8"/>
</dbReference>
<dbReference type="OMA" id="TEYEFDH"/>